<dbReference type="Pfam" id="PF14436">
    <property type="entry name" value="EndoU_bacteria"/>
    <property type="match status" value="1"/>
</dbReference>
<evidence type="ECO:0008006" key="9">
    <source>
        <dbReference type="Google" id="ProtNLM"/>
    </source>
</evidence>
<proteinExistence type="predicted"/>
<dbReference type="RefSeq" id="WP_069647275.1">
    <property type="nucleotide sequence ID" value="NZ_MIJZ01000016.1"/>
</dbReference>
<evidence type="ECO:0000256" key="2">
    <source>
        <dbReference type="ARBA" id="ARBA00022525"/>
    </source>
</evidence>
<evidence type="ECO:0000256" key="3">
    <source>
        <dbReference type="SAM" id="MobiDB-lite"/>
    </source>
</evidence>
<evidence type="ECO:0000313" key="7">
    <source>
        <dbReference type="EMBL" id="OEG09597.1"/>
    </source>
</evidence>
<dbReference type="Proteomes" id="UP000094068">
    <property type="component" value="Unassembled WGS sequence"/>
</dbReference>
<keyword evidence="4" id="KW-0472">Membrane</keyword>
<feature type="domain" description="Bacterial EndoU nuclease" evidence="5">
    <location>
        <begin position="303"/>
        <end position="419"/>
    </location>
</feature>
<feature type="transmembrane region" description="Helical" evidence="4">
    <location>
        <begin position="192"/>
        <end position="211"/>
    </location>
</feature>
<keyword evidence="4" id="KW-0812">Transmembrane</keyword>
<protein>
    <recommendedName>
        <fullName evidence="9">Bacterial EndoU nuclease domain-containing protein</fullName>
    </recommendedName>
</protein>
<dbReference type="GO" id="GO:0004519">
    <property type="term" value="F:endonuclease activity"/>
    <property type="evidence" value="ECO:0007669"/>
    <property type="project" value="InterPro"/>
</dbReference>
<evidence type="ECO:0000313" key="8">
    <source>
        <dbReference type="Proteomes" id="UP000094068"/>
    </source>
</evidence>
<evidence type="ECO:0000259" key="5">
    <source>
        <dbReference type="Pfam" id="PF14436"/>
    </source>
</evidence>
<keyword evidence="4" id="KW-1133">Transmembrane helix</keyword>
<evidence type="ECO:0000259" key="6">
    <source>
        <dbReference type="Pfam" id="PF14449"/>
    </source>
</evidence>
<keyword evidence="8" id="KW-1185">Reference proteome</keyword>
<comment type="subcellular location">
    <subcellularLocation>
        <location evidence="1">Secreted</location>
    </subcellularLocation>
</comment>
<reference evidence="8" key="1">
    <citation type="submission" date="2016-09" db="EMBL/GenBank/DDBJ databases">
        <authorList>
            <person name="Gulvik C.A."/>
        </authorList>
    </citation>
    <scope>NUCLEOTIDE SEQUENCE [LARGE SCALE GENOMIC DNA]</scope>
    <source>
        <strain evidence="8">DSM 23328</strain>
    </source>
</reference>
<dbReference type="Pfam" id="PF14449">
    <property type="entry name" value="PT-TG"/>
    <property type="match status" value="1"/>
</dbReference>
<dbReference type="AlphaFoldDB" id="A0A1E5GAB1"/>
<name>A0A1E5GAB1_9ENTE</name>
<evidence type="ECO:0000256" key="1">
    <source>
        <dbReference type="ARBA" id="ARBA00004613"/>
    </source>
</evidence>
<evidence type="ECO:0000256" key="4">
    <source>
        <dbReference type="SAM" id="Phobius"/>
    </source>
</evidence>
<organism evidence="7 8">
    <name type="scientific">Enterococcus ureasiticus</name>
    <dbReference type="NCBI Taxonomy" id="903984"/>
    <lineage>
        <taxon>Bacteria</taxon>
        <taxon>Bacillati</taxon>
        <taxon>Bacillota</taxon>
        <taxon>Bacilli</taxon>
        <taxon>Lactobacillales</taxon>
        <taxon>Enterococcaceae</taxon>
        <taxon>Enterococcus</taxon>
    </lineage>
</organism>
<keyword evidence="2" id="KW-0964">Secreted</keyword>
<dbReference type="STRING" id="903984.BCR21_14725"/>
<dbReference type="EMBL" id="MIJZ01000016">
    <property type="protein sequence ID" value="OEG09597.1"/>
    <property type="molecule type" value="Genomic_DNA"/>
</dbReference>
<gene>
    <name evidence="7" type="ORF">BCR21_14725</name>
</gene>
<sequence length="424" mass="46841">MKDVKYKEGEWQSLSEGIVLLTSSGLFQWITETDRISDDAKSSCDTYDVDHAIDIDTASNTNYEETEHRLTLLQQAIQHIPDTLSGSVDQPFYNAVDSLMEKLSNMNIMGYETMARGAFSNGVNSAGVAMSKMKVTLEDLLGNSSPLTDYLRVEYNQMKQQIGDVSFEDYKKMAFADSSFDYYSRNEKVKDLAVTLVINGAVLVIGGMLPWPLMVALGLTSGGKNISDAWRGKDLFTGKELSTGDRILRGLSGVADVALAGYGTYKGLRPRKGTTKVVVSEKASGANNIKNNVPDSTLRHADLGDFNNNNRLINGGHGQSNMDYLKENNIDFNIVKEYPNGVRTGNIPSHKNKMKRTGNGQSWFPKEWNDSKIRDAGNHINNLPQNKNLPDGQWAFGDYDGVRVGVIKKDGKVTTIIPDNSRQP</sequence>
<dbReference type="InterPro" id="IPR029501">
    <property type="entry name" value="EndoU_bac"/>
</dbReference>
<feature type="region of interest" description="Disordered" evidence="3">
    <location>
        <begin position="344"/>
        <end position="365"/>
    </location>
</feature>
<feature type="domain" description="Pre-toxin TG" evidence="6">
    <location>
        <begin position="218"/>
        <end position="263"/>
    </location>
</feature>
<dbReference type="InterPro" id="IPR027797">
    <property type="entry name" value="PT-TG_dom"/>
</dbReference>
<dbReference type="GO" id="GO:0005576">
    <property type="term" value="C:extracellular region"/>
    <property type="evidence" value="ECO:0007669"/>
    <property type="project" value="UniProtKB-SubCell"/>
</dbReference>
<accession>A0A1E5GAB1</accession>
<comment type="caution">
    <text evidence="7">The sequence shown here is derived from an EMBL/GenBank/DDBJ whole genome shotgun (WGS) entry which is preliminary data.</text>
</comment>